<dbReference type="PANTHER" id="PTHR32166:SF74">
    <property type="entry name" value="OS05G0256350 PROTEIN"/>
    <property type="match status" value="1"/>
</dbReference>
<dbReference type="Proteomes" id="UP001058974">
    <property type="component" value="Chromosome 1"/>
</dbReference>
<comment type="caution">
    <text evidence="2">The sequence shown here is derived from an EMBL/GenBank/DDBJ whole genome shotgun (WGS) entry which is preliminary data.</text>
</comment>
<gene>
    <name evidence="2" type="ORF">KIW84_013119</name>
</gene>
<dbReference type="PANTHER" id="PTHR32166">
    <property type="entry name" value="OSJNBA0013A04.12 PROTEIN"/>
    <property type="match status" value="1"/>
</dbReference>
<dbReference type="EMBL" id="JAMSHJ010000001">
    <property type="protein sequence ID" value="KAI5444718.1"/>
    <property type="molecule type" value="Genomic_DNA"/>
</dbReference>
<dbReference type="InterPro" id="IPR012337">
    <property type="entry name" value="RNaseH-like_sf"/>
</dbReference>
<evidence type="ECO:0000313" key="2">
    <source>
        <dbReference type="EMBL" id="KAI5444718.1"/>
    </source>
</evidence>
<feature type="domain" description="DUF659" evidence="1">
    <location>
        <begin position="1"/>
        <end position="89"/>
    </location>
</feature>
<proteinExistence type="predicted"/>
<accession>A0A9D5BJ89</accession>
<protein>
    <recommendedName>
        <fullName evidence="1">DUF659 domain-containing protein</fullName>
    </recommendedName>
</protein>
<dbReference type="Pfam" id="PF04937">
    <property type="entry name" value="DUF659"/>
    <property type="match status" value="1"/>
</dbReference>
<dbReference type="AlphaFoldDB" id="A0A9D5BJ89"/>
<name>A0A9D5BJ89_PEA</name>
<dbReference type="Gramene" id="Psat01G0311900-T1">
    <property type="protein sequence ID" value="KAI5444718.1"/>
    <property type="gene ID" value="KIW84_013119"/>
</dbReference>
<evidence type="ECO:0000259" key="1">
    <source>
        <dbReference type="Pfam" id="PF04937"/>
    </source>
</evidence>
<dbReference type="SUPFAM" id="SSF53098">
    <property type="entry name" value="Ribonuclease H-like"/>
    <property type="match status" value="1"/>
</dbReference>
<dbReference type="InterPro" id="IPR007021">
    <property type="entry name" value="DUF659"/>
</dbReference>
<sequence>MFVKSVDASDYAKMGDKLVELLDTFVEEMGEQNVVQLITDNGSNYVAAGKILTSKRSNMFWTPCVTHCIYLMLEDMGKIPKVDKVIKNGVKVVGYIYNHAFALNLMRKITDNVELVKNGMTRFYTSFLTLQRLKELKSKLREMFICDEWVSSKCANDAKGKSATSIILMTSFWNDVAYTLKVMAPLVDVLRMVDNERKPTMGYIYATMGVAKESIERAFNSNSSKYKFVFDIIDKRWECQLHHPLHSTGYYLKPEYYYEKPEIENDHKLYKGVIGLFGIRAEIRQGLTLAQAEWWKFYGDETPDLQLLMVKVLSLGCSASGFTEASEVNEFVIYTRRSRLLEVASTSRAQQVVAKDVEKDDEDEILEEYFDDI</sequence>
<evidence type="ECO:0000313" key="3">
    <source>
        <dbReference type="Proteomes" id="UP001058974"/>
    </source>
</evidence>
<keyword evidence="3" id="KW-1185">Reference proteome</keyword>
<reference evidence="2 3" key="1">
    <citation type="journal article" date="2022" name="Nat. Genet.">
        <title>Improved pea reference genome and pan-genome highlight genomic features and evolutionary characteristics.</title>
        <authorList>
            <person name="Yang T."/>
            <person name="Liu R."/>
            <person name="Luo Y."/>
            <person name="Hu S."/>
            <person name="Wang D."/>
            <person name="Wang C."/>
            <person name="Pandey M.K."/>
            <person name="Ge S."/>
            <person name="Xu Q."/>
            <person name="Li N."/>
            <person name="Li G."/>
            <person name="Huang Y."/>
            <person name="Saxena R.K."/>
            <person name="Ji Y."/>
            <person name="Li M."/>
            <person name="Yan X."/>
            <person name="He Y."/>
            <person name="Liu Y."/>
            <person name="Wang X."/>
            <person name="Xiang C."/>
            <person name="Varshney R.K."/>
            <person name="Ding H."/>
            <person name="Gao S."/>
            <person name="Zong X."/>
        </authorList>
    </citation>
    <scope>NUCLEOTIDE SEQUENCE [LARGE SCALE GENOMIC DNA]</scope>
    <source>
        <strain evidence="2 3">cv. Zhongwan 6</strain>
    </source>
</reference>
<organism evidence="2 3">
    <name type="scientific">Pisum sativum</name>
    <name type="common">Garden pea</name>
    <name type="synonym">Lathyrus oleraceus</name>
    <dbReference type="NCBI Taxonomy" id="3888"/>
    <lineage>
        <taxon>Eukaryota</taxon>
        <taxon>Viridiplantae</taxon>
        <taxon>Streptophyta</taxon>
        <taxon>Embryophyta</taxon>
        <taxon>Tracheophyta</taxon>
        <taxon>Spermatophyta</taxon>
        <taxon>Magnoliopsida</taxon>
        <taxon>eudicotyledons</taxon>
        <taxon>Gunneridae</taxon>
        <taxon>Pentapetalae</taxon>
        <taxon>rosids</taxon>
        <taxon>fabids</taxon>
        <taxon>Fabales</taxon>
        <taxon>Fabaceae</taxon>
        <taxon>Papilionoideae</taxon>
        <taxon>50 kb inversion clade</taxon>
        <taxon>NPAAA clade</taxon>
        <taxon>Hologalegina</taxon>
        <taxon>IRL clade</taxon>
        <taxon>Fabeae</taxon>
        <taxon>Lathyrus</taxon>
    </lineage>
</organism>